<keyword evidence="1" id="KW-0812">Transmembrane</keyword>
<keyword evidence="1" id="KW-0472">Membrane</keyword>
<sequence>MAMPWELVEYLMAVTWVALARWVAACVSLADRIACSLRCRHRRRRPSPASSTVVVSTFL</sequence>
<evidence type="ECO:0000313" key="2">
    <source>
        <dbReference type="EnsemblPlants" id="OGLUM12G09260.1"/>
    </source>
</evidence>
<reference evidence="2" key="2">
    <citation type="submission" date="2018-05" db="EMBL/GenBank/DDBJ databases">
        <title>OgluRS3 (Oryza glumaepatula Reference Sequence Version 3).</title>
        <authorList>
            <person name="Zhang J."/>
            <person name="Kudrna D."/>
            <person name="Lee S."/>
            <person name="Talag J."/>
            <person name="Welchert J."/>
            <person name="Wing R.A."/>
        </authorList>
    </citation>
    <scope>NUCLEOTIDE SEQUENCE [LARGE SCALE GENOMIC DNA]</scope>
</reference>
<dbReference type="PANTHER" id="PTHR48156">
    <property type="entry name" value="TRANSMEMBRANE PROTEIN"/>
    <property type="match status" value="1"/>
</dbReference>
<dbReference type="PANTHER" id="PTHR48156:SF1">
    <property type="entry name" value="TRANSMEMBRANE PROTEIN"/>
    <property type="match status" value="1"/>
</dbReference>
<feature type="transmembrane region" description="Helical" evidence="1">
    <location>
        <begin position="12"/>
        <end position="35"/>
    </location>
</feature>
<keyword evidence="3" id="KW-1185">Reference proteome</keyword>
<keyword evidence="1" id="KW-1133">Transmembrane helix</keyword>
<dbReference type="Proteomes" id="UP000026961">
    <property type="component" value="Chromosome 12"/>
</dbReference>
<dbReference type="EnsemblPlants" id="OGLUM12G09260.1">
    <property type="protein sequence ID" value="OGLUM12G09260.1"/>
    <property type="gene ID" value="OGLUM12G09260"/>
</dbReference>
<accession>A0A0E0BR46</accession>
<dbReference type="AlphaFoldDB" id="A0A0E0BR46"/>
<dbReference type="Gramene" id="OGLUM12G09260.1">
    <property type="protein sequence ID" value="OGLUM12G09260.1"/>
    <property type="gene ID" value="OGLUM12G09260"/>
</dbReference>
<evidence type="ECO:0000256" key="1">
    <source>
        <dbReference type="SAM" id="Phobius"/>
    </source>
</evidence>
<dbReference type="HOGENOM" id="CLU_2965098_0_0_1"/>
<protein>
    <submittedName>
        <fullName evidence="2">Uncharacterized protein</fullName>
    </submittedName>
</protein>
<evidence type="ECO:0000313" key="3">
    <source>
        <dbReference type="Proteomes" id="UP000026961"/>
    </source>
</evidence>
<reference evidence="2" key="1">
    <citation type="submission" date="2015-04" db="UniProtKB">
        <authorList>
            <consortium name="EnsemblPlants"/>
        </authorList>
    </citation>
    <scope>IDENTIFICATION</scope>
</reference>
<proteinExistence type="predicted"/>
<organism evidence="2">
    <name type="scientific">Oryza glumipatula</name>
    <dbReference type="NCBI Taxonomy" id="40148"/>
    <lineage>
        <taxon>Eukaryota</taxon>
        <taxon>Viridiplantae</taxon>
        <taxon>Streptophyta</taxon>
        <taxon>Embryophyta</taxon>
        <taxon>Tracheophyta</taxon>
        <taxon>Spermatophyta</taxon>
        <taxon>Magnoliopsida</taxon>
        <taxon>Liliopsida</taxon>
        <taxon>Poales</taxon>
        <taxon>Poaceae</taxon>
        <taxon>BOP clade</taxon>
        <taxon>Oryzoideae</taxon>
        <taxon>Oryzeae</taxon>
        <taxon>Oryzinae</taxon>
        <taxon>Oryza</taxon>
    </lineage>
</organism>
<name>A0A0E0BR46_9ORYZ</name>